<evidence type="ECO:0000313" key="1">
    <source>
        <dbReference type="EMBL" id="MBT8766817.1"/>
    </source>
</evidence>
<accession>A0ABS5XKJ2</accession>
<gene>
    <name evidence="1" type="ORF">J7302_11900</name>
</gene>
<dbReference type="Proteomes" id="UP001519667">
    <property type="component" value="Unassembled WGS sequence"/>
</dbReference>
<dbReference type="InterPro" id="IPR009883">
    <property type="entry name" value="YgfX"/>
</dbReference>
<name>A0ABS5XKJ2_9GAMM</name>
<proteinExistence type="predicted"/>
<dbReference type="Pfam" id="PF07254">
    <property type="entry name" value="Cpta_toxin"/>
    <property type="match status" value="1"/>
</dbReference>
<evidence type="ECO:0008006" key="3">
    <source>
        <dbReference type="Google" id="ProtNLM"/>
    </source>
</evidence>
<keyword evidence="2" id="KW-1185">Reference proteome</keyword>
<organism evidence="1 2">
    <name type="scientific">Metapseudomonas boanensis</name>
    <dbReference type="NCBI Taxonomy" id="2822138"/>
    <lineage>
        <taxon>Bacteria</taxon>
        <taxon>Pseudomonadati</taxon>
        <taxon>Pseudomonadota</taxon>
        <taxon>Gammaproteobacteria</taxon>
        <taxon>Pseudomonadales</taxon>
        <taxon>Pseudomonadaceae</taxon>
        <taxon>Metapseudomonas</taxon>
    </lineage>
</organism>
<reference evidence="1 2" key="1">
    <citation type="submission" date="2021-04" db="EMBL/GenBank/DDBJ databases">
        <title>Pseudomonas boanensis sp. nov., a bacterium isolated from river water used for household purposes in Boane District, Mozambique.</title>
        <authorList>
            <person name="Nicklasson M."/>
            <person name="Martin-Rodriguez A.J."/>
            <person name="Thorell K."/>
            <person name="Neves L."/>
            <person name="Mussagy A."/>
            <person name="Rydberg H.A."/>
            <person name="Hernroth B."/>
            <person name="Svensson-Stadler L."/>
            <person name="Sjoling A."/>
        </authorList>
    </citation>
    <scope>NUCLEOTIDE SEQUENCE [LARGE SCALE GENOMIC DNA]</scope>
    <source>
        <strain evidence="1 2">DB1</strain>
    </source>
</reference>
<dbReference type="RefSeq" id="WP_215374320.1">
    <property type="nucleotide sequence ID" value="NZ_JAGTIS010000005.1"/>
</dbReference>
<sequence>MSSRSDRFECHWRPSRRLLALYLILLGLAAAAPFAAELPGWARLGTLLACAGHAVWCLPRYVLLSSASAFNGLCLDGDGWQLWRSADGWQPAQLFPDSLALPSVVILRFRLAGERRVRGICVPADALDPEQHRRLRMLLKFSRRRWVAPE</sequence>
<comment type="caution">
    <text evidence="1">The sequence shown here is derived from an EMBL/GenBank/DDBJ whole genome shotgun (WGS) entry which is preliminary data.</text>
</comment>
<dbReference type="EMBL" id="JAGTIS010000005">
    <property type="protein sequence ID" value="MBT8766817.1"/>
    <property type="molecule type" value="Genomic_DNA"/>
</dbReference>
<evidence type="ECO:0000313" key="2">
    <source>
        <dbReference type="Proteomes" id="UP001519667"/>
    </source>
</evidence>
<protein>
    <recommendedName>
        <fullName evidence="3">Toxin CptA</fullName>
    </recommendedName>
</protein>